<dbReference type="GO" id="GO:0007218">
    <property type="term" value="P:neuropeptide signaling pathway"/>
    <property type="evidence" value="ECO:0007669"/>
    <property type="project" value="InterPro"/>
</dbReference>
<evidence type="ECO:0000256" key="7">
    <source>
        <dbReference type="ARBA" id="ARBA00023157"/>
    </source>
</evidence>
<dbReference type="Pfam" id="PF05281">
    <property type="entry name" value="Secretogranin_V"/>
    <property type="match status" value="1"/>
</dbReference>
<dbReference type="GO" id="GO:0005576">
    <property type="term" value="C:extracellular region"/>
    <property type="evidence" value="ECO:0007669"/>
    <property type="project" value="UniProtKB-SubCell"/>
</dbReference>
<dbReference type="GO" id="GO:0046883">
    <property type="term" value="P:regulation of hormone secretion"/>
    <property type="evidence" value="ECO:0007669"/>
    <property type="project" value="TreeGrafter"/>
</dbReference>
<organism evidence="10 11">
    <name type="scientific">Trichobilharzia regenti</name>
    <name type="common">Nasal bird schistosome</name>
    <dbReference type="NCBI Taxonomy" id="157069"/>
    <lineage>
        <taxon>Eukaryota</taxon>
        <taxon>Metazoa</taxon>
        <taxon>Spiralia</taxon>
        <taxon>Lophotrochozoa</taxon>
        <taxon>Platyhelminthes</taxon>
        <taxon>Trematoda</taxon>
        <taxon>Digenea</taxon>
        <taxon>Strigeidida</taxon>
        <taxon>Schistosomatoidea</taxon>
        <taxon>Schistosomatidae</taxon>
        <taxon>Trichobilharzia</taxon>
    </lineage>
</organism>
<keyword evidence="10" id="KW-1185">Reference proteome</keyword>
<keyword evidence="6 9" id="KW-0732">Signal</keyword>
<dbReference type="Proteomes" id="UP000050795">
    <property type="component" value="Unassembled WGS sequence"/>
</dbReference>
<comment type="subcellular location">
    <subcellularLocation>
        <location evidence="1">Secreted</location>
    </subcellularLocation>
</comment>
<feature type="signal peptide" evidence="9">
    <location>
        <begin position="1"/>
        <end position="22"/>
    </location>
</feature>
<keyword evidence="8" id="KW-0143">Chaperone</keyword>
<keyword evidence="7" id="KW-1015">Disulfide bond</keyword>
<evidence type="ECO:0000256" key="6">
    <source>
        <dbReference type="ARBA" id="ARBA00022729"/>
    </source>
</evidence>
<evidence type="ECO:0000256" key="3">
    <source>
        <dbReference type="ARBA" id="ARBA00019589"/>
    </source>
</evidence>
<dbReference type="InterPro" id="IPR007945">
    <property type="entry name" value="Secretogranin_V"/>
</dbReference>
<reference evidence="11" key="2">
    <citation type="submission" date="2023-11" db="UniProtKB">
        <authorList>
            <consortium name="WormBaseParasite"/>
        </authorList>
    </citation>
    <scope>IDENTIFICATION</scope>
</reference>
<dbReference type="AlphaFoldDB" id="A0AA85JZI9"/>
<protein>
    <recommendedName>
        <fullName evidence="3">Neuroendocrine protein 7B2</fullName>
    </recommendedName>
</protein>
<accession>A0AA85JZI9</accession>
<name>A0AA85JZI9_TRIRE</name>
<comment type="similarity">
    <text evidence="2">Belongs to the 7B2 family.</text>
</comment>
<dbReference type="PANTHER" id="PTHR12738">
    <property type="entry name" value="NEUROENDOCRINE PROTEIN 7B2"/>
    <property type="match status" value="1"/>
</dbReference>
<evidence type="ECO:0000256" key="4">
    <source>
        <dbReference type="ARBA" id="ARBA00022448"/>
    </source>
</evidence>
<dbReference type="GO" id="GO:0030141">
    <property type="term" value="C:secretory granule"/>
    <property type="evidence" value="ECO:0007669"/>
    <property type="project" value="InterPro"/>
</dbReference>
<evidence type="ECO:0000313" key="10">
    <source>
        <dbReference type="Proteomes" id="UP000050795"/>
    </source>
</evidence>
<feature type="chain" id="PRO_5041641604" description="Neuroendocrine protein 7B2" evidence="9">
    <location>
        <begin position="23"/>
        <end position="346"/>
    </location>
</feature>
<evidence type="ECO:0000256" key="2">
    <source>
        <dbReference type="ARBA" id="ARBA00006348"/>
    </source>
</evidence>
<evidence type="ECO:0000256" key="8">
    <source>
        <dbReference type="ARBA" id="ARBA00023186"/>
    </source>
</evidence>
<evidence type="ECO:0000256" key="5">
    <source>
        <dbReference type="ARBA" id="ARBA00022525"/>
    </source>
</evidence>
<keyword evidence="4" id="KW-0813">Transport</keyword>
<evidence type="ECO:0000256" key="1">
    <source>
        <dbReference type="ARBA" id="ARBA00004613"/>
    </source>
</evidence>
<evidence type="ECO:0000256" key="9">
    <source>
        <dbReference type="SAM" id="SignalP"/>
    </source>
</evidence>
<dbReference type="GO" id="GO:0030234">
    <property type="term" value="F:enzyme regulator activity"/>
    <property type="evidence" value="ECO:0007669"/>
    <property type="project" value="TreeGrafter"/>
</dbReference>
<dbReference type="PANTHER" id="PTHR12738:SF0">
    <property type="entry name" value="NEUROENDOCRINE PROTEIN 7B2"/>
    <property type="match status" value="1"/>
</dbReference>
<evidence type="ECO:0000313" key="11">
    <source>
        <dbReference type="WBParaSite" id="TREG1_51140.1"/>
    </source>
</evidence>
<proteinExistence type="inferred from homology"/>
<dbReference type="WBParaSite" id="TREG1_51140.1">
    <property type="protein sequence ID" value="TREG1_51140.1"/>
    <property type="gene ID" value="TREG1_51140"/>
</dbReference>
<keyword evidence="5" id="KW-0964">Secreted</keyword>
<reference evidence="10" key="1">
    <citation type="submission" date="2022-06" db="EMBL/GenBank/DDBJ databases">
        <authorList>
            <person name="Berger JAMES D."/>
            <person name="Berger JAMES D."/>
        </authorList>
    </citation>
    <scope>NUCLEOTIDE SEQUENCE [LARGE SCALE GENOMIC DNA]</scope>
</reference>
<sequence>MKKIGILFPLLLFINFYGTALGSNYDQYIERLINDGKLYYDDYLHENPESESFLENLFTLKHPIFQEDYPGSYEITDRQWNAFLNEVNRAKAGRFEETPVDKTVDNELNYERKSDSTYDSNPNENNIAKMLHEPGLTERRNEIAYQNPLWGEHKVSGGSGEVGQWIDYALLGAGAQDILNNESYDNFNLSNEFDSSHIESKVDNLPAYCDPPNPCPINYKSDDLPTPCDHDIEDTIEFNREWILRKMQNGECSCDNEHMDSCPVDSNENGFKASFSTEQKVNGRLFGKIHIFEVKNAKDWLQRRGSNVHIYIDTILILWDKFIKAQSRKLDHIDQREKNICRSNNI</sequence>